<feature type="domain" description="N-acetyltransferase" evidence="2">
    <location>
        <begin position="8"/>
        <end position="175"/>
    </location>
</feature>
<dbReference type="PANTHER" id="PTHR31438:SF1">
    <property type="entry name" value="LYSINE N-ACYLTRANSFERASE C17G9.06C-RELATED"/>
    <property type="match status" value="1"/>
</dbReference>
<dbReference type="Pfam" id="PF13523">
    <property type="entry name" value="Acetyltransf_8"/>
    <property type="match status" value="1"/>
</dbReference>
<accession>A0ABU4GE51</accession>
<gene>
    <name evidence="3" type="ORF">QT711_19110</name>
</gene>
<keyword evidence="1" id="KW-0046">Antibiotic resistance</keyword>
<sequence>MYKRNGELVIRQLLEDDRFLLAKWLSDPKVLQYYEGRDRPLDMEQVIEDFFGDPGEEIRCLIEYKQEPIGYVQSYPISEEERRLYGYDDTTEIIYGMDQFIGETSFWNKGIGTQLVETMMDYLLNVKCVDRIVMDPQAWNERAIRCYEKCGFTKIKLLPHHEWHEGAYRDCWLIEFDRGRSTASNF</sequence>
<evidence type="ECO:0000313" key="4">
    <source>
        <dbReference type="Proteomes" id="UP001282284"/>
    </source>
</evidence>
<dbReference type="EC" id="2.3.1.-" evidence="3"/>
<proteinExistence type="predicted"/>
<dbReference type="InterPro" id="IPR000182">
    <property type="entry name" value="GNAT_dom"/>
</dbReference>
<keyword evidence="3" id="KW-0808">Transferase</keyword>
<evidence type="ECO:0000259" key="2">
    <source>
        <dbReference type="PROSITE" id="PS51186"/>
    </source>
</evidence>
<evidence type="ECO:0000313" key="3">
    <source>
        <dbReference type="EMBL" id="MDW0115264.1"/>
    </source>
</evidence>
<name>A0ABU4GE51_9BACL</name>
<dbReference type="SUPFAM" id="SSF55729">
    <property type="entry name" value="Acyl-CoA N-acyltransferases (Nat)"/>
    <property type="match status" value="1"/>
</dbReference>
<dbReference type="InterPro" id="IPR016181">
    <property type="entry name" value="Acyl_CoA_acyltransferase"/>
</dbReference>
<keyword evidence="4" id="KW-1185">Reference proteome</keyword>
<dbReference type="PROSITE" id="PS51186">
    <property type="entry name" value="GNAT"/>
    <property type="match status" value="1"/>
</dbReference>
<comment type="caution">
    <text evidence="3">The sequence shown here is derived from an EMBL/GenBank/DDBJ whole genome shotgun (WGS) entry which is preliminary data.</text>
</comment>
<evidence type="ECO:0000256" key="1">
    <source>
        <dbReference type="ARBA" id="ARBA00023251"/>
    </source>
</evidence>
<dbReference type="PANTHER" id="PTHR31438">
    <property type="entry name" value="LYSINE N-ACYLTRANSFERASE C17G9.06C-RELATED"/>
    <property type="match status" value="1"/>
</dbReference>
<organism evidence="3 4">
    <name type="scientific">Sporosarcina saromensis</name>
    <dbReference type="NCBI Taxonomy" id="359365"/>
    <lineage>
        <taxon>Bacteria</taxon>
        <taxon>Bacillati</taxon>
        <taxon>Bacillota</taxon>
        <taxon>Bacilli</taxon>
        <taxon>Bacillales</taxon>
        <taxon>Caryophanaceae</taxon>
        <taxon>Sporosarcina</taxon>
    </lineage>
</organism>
<protein>
    <submittedName>
        <fullName evidence="3">GNAT family N-acetyltransferase</fullName>
        <ecNumber evidence="3">2.3.1.-</ecNumber>
    </submittedName>
</protein>
<dbReference type="EMBL" id="JAUBDI010000036">
    <property type="protein sequence ID" value="MDW0115264.1"/>
    <property type="molecule type" value="Genomic_DNA"/>
</dbReference>
<reference evidence="3 4" key="1">
    <citation type="submission" date="2023-06" db="EMBL/GenBank/DDBJ databases">
        <title>Sporosarcina sp. nov., isolated from Korean traditional fermented seafood 'Jeotgal'.</title>
        <authorList>
            <person name="Yang A.I."/>
            <person name="Shin N.-R."/>
        </authorList>
    </citation>
    <scope>NUCLEOTIDE SEQUENCE [LARGE SCALE GENOMIC DNA]</scope>
    <source>
        <strain evidence="3 4">KCTC13119</strain>
    </source>
</reference>
<keyword evidence="3" id="KW-0012">Acyltransferase</keyword>
<dbReference type="RefSeq" id="WP_317946863.1">
    <property type="nucleotide sequence ID" value="NZ_JAUBDI010000036.1"/>
</dbReference>
<dbReference type="Proteomes" id="UP001282284">
    <property type="component" value="Unassembled WGS sequence"/>
</dbReference>
<dbReference type="GO" id="GO:0016746">
    <property type="term" value="F:acyltransferase activity"/>
    <property type="evidence" value="ECO:0007669"/>
    <property type="project" value="UniProtKB-KW"/>
</dbReference>
<dbReference type="Gene3D" id="3.40.630.30">
    <property type="match status" value="1"/>
</dbReference>